<dbReference type="EMBL" id="JAGPXD010000002">
    <property type="protein sequence ID" value="KAH7368100.1"/>
    <property type="molecule type" value="Genomic_DNA"/>
</dbReference>
<dbReference type="PROSITE" id="PS50850">
    <property type="entry name" value="MFS"/>
    <property type="match status" value="1"/>
</dbReference>
<protein>
    <recommendedName>
        <fullName evidence="8">Major facilitator superfamily (MFS) profile domain-containing protein</fullName>
    </recommendedName>
</protein>
<feature type="transmembrane region" description="Helical" evidence="7">
    <location>
        <begin position="461"/>
        <end position="482"/>
    </location>
</feature>
<keyword evidence="3 7" id="KW-0812">Transmembrane</keyword>
<gene>
    <name evidence="9" type="ORF">B0T11DRAFT_316361</name>
</gene>
<feature type="transmembrane region" description="Helical" evidence="7">
    <location>
        <begin position="99"/>
        <end position="119"/>
    </location>
</feature>
<dbReference type="InterPro" id="IPR020846">
    <property type="entry name" value="MFS_dom"/>
</dbReference>
<evidence type="ECO:0000313" key="9">
    <source>
        <dbReference type="EMBL" id="KAH7368100.1"/>
    </source>
</evidence>
<evidence type="ECO:0000256" key="3">
    <source>
        <dbReference type="ARBA" id="ARBA00022692"/>
    </source>
</evidence>
<dbReference type="SUPFAM" id="SSF103473">
    <property type="entry name" value="MFS general substrate transporter"/>
    <property type="match status" value="1"/>
</dbReference>
<dbReference type="InterPro" id="IPR005829">
    <property type="entry name" value="Sugar_transporter_CS"/>
</dbReference>
<reference evidence="9" key="1">
    <citation type="journal article" date="2021" name="Nat. Commun.">
        <title>Genetic determinants of endophytism in the Arabidopsis root mycobiome.</title>
        <authorList>
            <person name="Mesny F."/>
            <person name="Miyauchi S."/>
            <person name="Thiergart T."/>
            <person name="Pickel B."/>
            <person name="Atanasova L."/>
            <person name="Karlsson M."/>
            <person name="Huettel B."/>
            <person name="Barry K.W."/>
            <person name="Haridas S."/>
            <person name="Chen C."/>
            <person name="Bauer D."/>
            <person name="Andreopoulos W."/>
            <person name="Pangilinan J."/>
            <person name="LaButti K."/>
            <person name="Riley R."/>
            <person name="Lipzen A."/>
            <person name="Clum A."/>
            <person name="Drula E."/>
            <person name="Henrissat B."/>
            <person name="Kohler A."/>
            <person name="Grigoriev I.V."/>
            <person name="Martin F.M."/>
            <person name="Hacquard S."/>
        </authorList>
    </citation>
    <scope>NUCLEOTIDE SEQUENCE</scope>
    <source>
        <strain evidence="9">MPI-CAGE-AT-0016</strain>
    </source>
</reference>
<feature type="transmembrane region" description="Helical" evidence="7">
    <location>
        <begin position="366"/>
        <end position="384"/>
    </location>
</feature>
<name>A0A8K0X6A3_9PEZI</name>
<evidence type="ECO:0000259" key="8">
    <source>
        <dbReference type="PROSITE" id="PS50850"/>
    </source>
</evidence>
<organism evidence="9 10">
    <name type="scientific">Plectosphaerella cucumerina</name>
    <dbReference type="NCBI Taxonomy" id="40658"/>
    <lineage>
        <taxon>Eukaryota</taxon>
        <taxon>Fungi</taxon>
        <taxon>Dikarya</taxon>
        <taxon>Ascomycota</taxon>
        <taxon>Pezizomycotina</taxon>
        <taxon>Sordariomycetes</taxon>
        <taxon>Hypocreomycetidae</taxon>
        <taxon>Glomerellales</taxon>
        <taxon>Plectosphaerellaceae</taxon>
        <taxon>Plectosphaerella</taxon>
    </lineage>
</organism>
<feature type="transmembrane region" description="Helical" evidence="7">
    <location>
        <begin position="771"/>
        <end position="795"/>
    </location>
</feature>
<feature type="transmembrane region" description="Helical" evidence="7">
    <location>
        <begin position="302"/>
        <end position="321"/>
    </location>
</feature>
<feature type="domain" description="Major facilitator superfamily (MFS) profile" evidence="8">
    <location>
        <begin position="55"/>
        <end position="488"/>
    </location>
</feature>
<feature type="transmembrane region" description="Helical" evidence="7">
    <location>
        <begin position="396"/>
        <end position="419"/>
    </location>
</feature>
<dbReference type="Proteomes" id="UP000813385">
    <property type="component" value="Unassembled WGS sequence"/>
</dbReference>
<comment type="subcellular location">
    <subcellularLocation>
        <location evidence="1">Membrane</location>
        <topology evidence="1">Multi-pass membrane protein</topology>
    </subcellularLocation>
</comment>
<dbReference type="Pfam" id="PF00083">
    <property type="entry name" value="Sugar_tr"/>
    <property type="match status" value="1"/>
</dbReference>
<evidence type="ECO:0000313" key="10">
    <source>
        <dbReference type="Proteomes" id="UP000813385"/>
    </source>
</evidence>
<evidence type="ECO:0000256" key="6">
    <source>
        <dbReference type="SAM" id="MobiDB-lite"/>
    </source>
</evidence>
<feature type="region of interest" description="Disordered" evidence="6">
    <location>
        <begin position="713"/>
        <end position="769"/>
    </location>
</feature>
<dbReference type="InterPro" id="IPR050360">
    <property type="entry name" value="MFS_Sugar_Transporters"/>
</dbReference>
<feature type="transmembrane region" description="Helical" evidence="7">
    <location>
        <begin position="131"/>
        <end position="149"/>
    </location>
</feature>
<dbReference type="PANTHER" id="PTHR48022">
    <property type="entry name" value="PLASTIDIC GLUCOSE TRANSPORTER 4"/>
    <property type="match status" value="1"/>
</dbReference>
<evidence type="ECO:0000256" key="2">
    <source>
        <dbReference type="ARBA" id="ARBA00010992"/>
    </source>
</evidence>
<dbReference type="InterPro" id="IPR036259">
    <property type="entry name" value="MFS_trans_sf"/>
</dbReference>
<comment type="caution">
    <text evidence="9">The sequence shown here is derived from an EMBL/GenBank/DDBJ whole genome shotgun (WGS) entry which is preliminary data.</text>
</comment>
<evidence type="ECO:0000256" key="4">
    <source>
        <dbReference type="ARBA" id="ARBA00022989"/>
    </source>
</evidence>
<accession>A0A8K0X6A3</accession>
<dbReference type="GO" id="GO:0005351">
    <property type="term" value="F:carbohydrate:proton symporter activity"/>
    <property type="evidence" value="ECO:0007669"/>
    <property type="project" value="TreeGrafter"/>
</dbReference>
<keyword evidence="10" id="KW-1185">Reference proteome</keyword>
<evidence type="ECO:0000256" key="1">
    <source>
        <dbReference type="ARBA" id="ARBA00004141"/>
    </source>
</evidence>
<feature type="transmembrane region" description="Helical" evidence="7">
    <location>
        <begin position="182"/>
        <end position="206"/>
    </location>
</feature>
<dbReference type="OrthoDB" id="6612291at2759"/>
<dbReference type="FunFam" id="1.20.1250.20:FF:000078">
    <property type="entry name" value="MFS maltose transporter, putative"/>
    <property type="match status" value="1"/>
</dbReference>
<comment type="similarity">
    <text evidence="2">Belongs to the major facilitator superfamily. Sugar transporter (TC 2.A.1.1) family.</text>
</comment>
<dbReference type="GO" id="GO:0016020">
    <property type="term" value="C:membrane"/>
    <property type="evidence" value="ECO:0007669"/>
    <property type="project" value="UniProtKB-SubCell"/>
</dbReference>
<feature type="compositionally biased region" description="Low complexity" evidence="6">
    <location>
        <begin position="737"/>
        <end position="758"/>
    </location>
</feature>
<dbReference type="PROSITE" id="PS00216">
    <property type="entry name" value="SUGAR_TRANSPORT_1"/>
    <property type="match status" value="2"/>
</dbReference>
<evidence type="ECO:0000256" key="5">
    <source>
        <dbReference type="ARBA" id="ARBA00023136"/>
    </source>
</evidence>
<feature type="transmembrane region" description="Helical" evidence="7">
    <location>
        <begin position="55"/>
        <end position="79"/>
    </location>
</feature>
<keyword evidence="5 7" id="KW-0472">Membrane</keyword>
<feature type="transmembrane region" description="Helical" evidence="7">
    <location>
        <begin position="212"/>
        <end position="235"/>
    </location>
</feature>
<dbReference type="Gene3D" id="1.20.1250.20">
    <property type="entry name" value="MFS general substrate transporter like domains"/>
    <property type="match status" value="1"/>
</dbReference>
<dbReference type="AlphaFoldDB" id="A0A8K0X6A3"/>
<dbReference type="InterPro" id="IPR005828">
    <property type="entry name" value="MFS_sugar_transport-like"/>
</dbReference>
<feature type="transmembrane region" description="Helical" evidence="7">
    <location>
        <begin position="155"/>
        <end position="175"/>
    </location>
</feature>
<proteinExistence type="inferred from homology"/>
<feature type="region of interest" description="Disordered" evidence="6">
    <location>
        <begin position="804"/>
        <end position="835"/>
    </location>
</feature>
<feature type="compositionally biased region" description="Polar residues" evidence="6">
    <location>
        <begin position="713"/>
        <end position="736"/>
    </location>
</feature>
<feature type="transmembrane region" description="Helical" evidence="7">
    <location>
        <begin position="341"/>
        <end position="359"/>
    </location>
</feature>
<evidence type="ECO:0000256" key="7">
    <source>
        <dbReference type="SAM" id="Phobius"/>
    </source>
</evidence>
<keyword evidence="4 7" id="KW-1133">Transmembrane helix</keyword>
<dbReference type="PANTHER" id="PTHR48022:SF22">
    <property type="entry name" value="MAJOR FACILITATOR SUPERFAMILY (MFS) PROFILE DOMAIN-CONTAINING PROTEIN"/>
    <property type="match status" value="1"/>
</dbReference>
<sequence length="931" mass="99845">MSTAQTAHGEDKADQTMAEHTDAATNQLAGHLADQEDHETGIFESFRKYRSSCIWCIYALWTVILISFDLQAAGAVVGIPQFRKDFGYAYGDDYVLPAAWQSAFNGAPIAVAIFASLGSAELADYIGRKKVLLGALLINFAAVAVMFIATTNPVFFVGKMLNGLVVGAIGTVMIAPLALRGIFACGVGVSYGLGPLTAFIIIAYTGDTHTRWAYRAVFCAQWGFAVVATMFIYWMPESPWWLVSKGRHESALRALNGLGHSGEHGRMKLAQMENTLEEVKNETQGVTYMECLRKSNLRRTMISIMPLCIQALSGIAFVAGYFTYYLQLAGYSTQMSFRLQIAQPVLSIVGNLMAAAVIEKVGRRDLTFWGLLVLTIFLLITGGLGTGTSQPMVQGAVAFILIYSWWYNVSIGSTAFPLLSETATSRLRVKTVAIGYSMQSAINVMWQWVIPYMFNPDQANMGAKIAFVFGGLCVFCLVYLWFCQPETGGRSYQELDEMFAKGIPARKFKEYKTDVQMQNEAGFSGHLGAPPRVSSAIIQEMLPSLTRVLPLALGFSAAIGTANAQGPKETLDPKFASLILAAHEQRVAQPTPTIAQRAGFDRRQLATTTPTTTVVTVAPDSTCGFLSGSPGNAITCENGGICSWAPDAVPAIICADLPSISFSAKLRCYERTAATNTNICDDVCQENECASTSVAAPQSIQFTYSDQEGRDFFTTTWSDEPTNLPSTRPSFSENGQPSTTDEPSSRSPSSSASDTSTPTPVPPPSGGGTNIGAIVGGTVGGVAVLALIGFGFYFMRRHSAKKDAQANAQNAPLGPHGNVPQQPQPPVQQYYPPTGAYAPTDNYGWKGGAGSPVHTNVVTPVSNAPPYDNNITTPVSSMPYDNVSDIQSSRVSQVYSPGPGPGVQPTNPPGTIHEVGTNTAGHHRGNLHEIG</sequence>